<accession>A0A3N6NXJ5</accession>
<proteinExistence type="predicted"/>
<evidence type="ECO:0000313" key="1">
    <source>
        <dbReference type="EMBL" id="RQH22350.1"/>
    </source>
</evidence>
<dbReference type="Proteomes" id="UP000269154">
    <property type="component" value="Unassembled WGS sequence"/>
</dbReference>
<name>A0A3N6NXJ5_9CYAN</name>
<comment type="caution">
    <text evidence="1">The sequence shown here is derived from an EMBL/GenBank/DDBJ whole genome shotgun (WGS) entry which is preliminary data.</text>
</comment>
<keyword evidence="2" id="KW-1185">Reference proteome</keyword>
<sequence>MLLALVKGTGTLFSNKKTFTVAVAATFIRYAEGKIPHGRGNLLLDLHCSYRKDLDQLHLPLGGILSITFKCWVY</sequence>
<gene>
    <name evidence="1" type="ORF">D5R40_31050</name>
</gene>
<protein>
    <submittedName>
        <fullName evidence="1">Uncharacterized protein</fullName>
    </submittedName>
</protein>
<organism evidence="1 2">
    <name type="scientific">Okeania hirsuta</name>
    <dbReference type="NCBI Taxonomy" id="1458930"/>
    <lineage>
        <taxon>Bacteria</taxon>
        <taxon>Bacillati</taxon>
        <taxon>Cyanobacteriota</taxon>
        <taxon>Cyanophyceae</taxon>
        <taxon>Oscillatoriophycideae</taxon>
        <taxon>Oscillatoriales</taxon>
        <taxon>Microcoleaceae</taxon>
        <taxon>Okeania</taxon>
    </lineage>
</organism>
<dbReference type="EMBL" id="RCBY01000369">
    <property type="protein sequence ID" value="RQH22350.1"/>
    <property type="molecule type" value="Genomic_DNA"/>
</dbReference>
<dbReference type="AlphaFoldDB" id="A0A3N6NXJ5"/>
<evidence type="ECO:0000313" key="2">
    <source>
        <dbReference type="Proteomes" id="UP000269154"/>
    </source>
</evidence>
<reference evidence="1 2" key="1">
    <citation type="journal article" date="2018" name="ACS Chem. Biol.">
        <title>Ketoreductase domain dysfunction expands chemodiversity: malyngamide biosynthesis in the cyanobacterium Okeania hirsuta.</title>
        <authorList>
            <person name="Moss N.A."/>
            <person name="Leao T."/>
            <person name="Rankin M."/>
            <person name="McCullough T.M."/>
            <person name="Qu P."/>
            <person name="Korobeynikov A."/>
            <person name="Smith J.L."/>
            <person name="Gerwick L."/>
            <person name="Gerwick W.H."/>
        </authorList>
    </citation>
    <scope>NUCLEOTIDE SEQUENCE [LARGE SCALE GENOMIC DNA]</scope>
    <source>
        <strain evidence="1 2">PAB10Feb10-1</strain>
    </source>
</reference>